<feature type="non-terminal residue" evidence="1">
    <location>
        <position position="84"/>
    </location>
</feature>
<sequence>LDTPTIDTPVKRWIMPDKSTNSLYYSWITLVPTLINPLLRYSTQTHGKTLEIIHPAISVCRTPSCSPKQATLMCLFFDHKLIVM</sequence>
<evidence type="ECO:0000313" key="1">
    <source>
        <dbReference type="EMBL" id="KAG1889696.1"/>
    </source>
</evidence>
<gene>
    <name evidence="1" type="ORF">F5891DRAFT_915245</name>
</gene>
<dbReference type="Proteomes" id="UP001195769">
    <property type="component" value="Unassembled WGS sequence"/>
</dbReference>
<organism evidence="1 2">
    <name type="scientific">Suillus fuscotomentosus</name>
    <dbReference type="NCBI Taxonomy" id="1912939"/>
    <lineage>
        <taxon>Eukaryota</taxon>
        <taxon>Fungi</taxon>
        <taxon>Dikarya</taxon>
        <taxon>Basidiomycota</taxon>
        <taxon>Agaricomycotina</taxon>
        <taxon>Agaricomycetes</taxon>
        <taxon>Agaricomycetidae</taxon>
        <taxon>Boletales</taxon>
        <taxon>Suillineae</taxon>
        <taxon>Suillaceae</taxon>
        <taxon>Suillus</taxon>
    </lineage>
</organism>
<proteinExistence type="predicted"/>
<evidence type="ECO:0000313" key="2">
    <source>
        <dbReference type="Proteomes" id="UP001195769"/>
    </source>
</evidence>
<accession>A0AAD4DQA7</accession>
<keyword evidence="2" id="KW-1185">Reference proteome</keyword>
<dbReference type="EMBL" id="JABBWK010000153">
    <property type="protein sequence ID" value="KAG1889696.1"/>
    <property type="molecule type" value="Genomic_DNA"/>
</dbReference>
<comment type="caution">
    <text evidence="1">The sequence shown here is derived from an EMBL/GenBank/DDBJ whole genome shotgun (WGS) entry which is preliminary data.</text>
</comment>
<dbReference type="AlphaFoldDB" id="A0AAD4DQA7"/>
<name>A0AAD4DQA7_9AGAM</name>
<dbReference type="GeneID" id="64667992"/>
<dbReference type="RefSeq" id="XP_041217557.1">
    <property type="nucleotide sequence ID" value="XM_041373694.1"/>
</dbReference>
<reference evidence="1" key="1">
    <citation type="journal article" date="2020" name="New Phytol.">
        <title>Comparative genomics reveals dynamic genome evolution in host specialist ectomycorrhizal fungi.</title>
        <authorList>
            <person name="Lofgren L.A."/>
            <person name="Nguyen N.H."/>
            <person name="Vilgalys R."/>
            <person name="Ruytinx J."/>
            <person name="Liao H.L."/>
            <person name="Branco S."/>
            <person name="Kuo A."/>
            <person name="LaButti K."/>
            <person name="Lipzen A."/>
            <person name="Andreopoulos W."/>
            <person name="Pangilinan J."/>
            <person name="Riley R."/>
            <person name="Hundley H."/>
            <person name="Na H."/>
            <person name="Barry K."/>
            <person name="Grigoriev I.V."/>
            <person name="Stajich J.E."/>
            <person name="Kennedy P.G."/>
        </authorList>
    </citation>
    <scope>NUCLEOTIDE SEQUENCE</scope>
    <source>
        <strain evidence="1">FC203</strain>
    </source>
</reference>
<protein>
    <submittedName>
        <fullName evidence="1">Uncharacterized protein</fullName>
    </submittedName>
</protein>
<feature type="non-terminal residue" evidence="1">
    <location>
        <position position="1"/>
    </location>
</feature>